<feature type="compositionally biased region" description="Basic residues" evidence="7">
    <location>
        <begin position="1"/>
        <end position="13"/>
    </location>
</feature>
<feature type="compositionally biased region" description="Acidic residues" evidence="7">
    <location>
        <begin position="384"/>
        <end position="406"/>
    </location>
</feature>
<keyword evidence="3" id="KW-0690">Ribosome biogenesis</keyword>
<dbReference type="GO" id="GO:0032040">
    <property type="term" value="C:small-subunit processome"/>
    <property type="evidence" value="ECO:0007669"/>
    <property type="project" value="InterPro"/>
</dbReference>
<keyword evidence="9" id="KW-1185">Reference proteome</keyword>
<dbReference type="Proteomes" id="UP000235965">
    <property type="component" value="Unassembled WGS sequence"/>
</dbReference>
<sequence length="875" mass="100748">MSKVKNKAKKKRLSERAVKTNVQKKKILNPFEVHVNRQKYDVLGRKTKNGTGIPGVARAKAVAKRKKTLLQEYRVKDKSNRFLDRRIGEKNSAMTTEDKIMARFTAERMKMHSKKSIFNLADDEILTHRGQTLSEIEKFDDPRSDDEEEEEEERGKLGAEFVEDAHFGGGILKKSSSDGHASRKDLIEQLIAESKKRKAEKQRAREQTIELTEKLDTEWKDLLPIVSSSKTSASNVVDDNEKPDSYDTVMRQLKFEARGKPSDRLKSEEELAQEEKERLEKLEMERLQRMHGFKEDFVPERKHRSADDLDDGFEIESEEEVTVSYSAGGELDVRLETNMNLKLEQEDPKQKILHNKAPQERGKNDRTLRLRCVNENEEQKDPAEASEESEKSDDDDSEDEDNIDDLSDLKNVSHSDDDGTENEAVCFLFLDMVDGNTEAETRQNIEKNHAKSKTGEQRRADLLARKEVMEKARKELPYTFQVPDTYEELHAVLFVQSPGHQAVILERMIKCNHPSLGEGFKVKLANLFGFLLQHLQDTAVSTENEEDCNCFLVLDCIVPHLYDLTHVTPLSVGHCMVEVLKEKQQDFRSHCSSFPGLDTLVFLKLISHLFPTSDFRHPVVTPACVFMCQMLCQCKVKTARDVARGLFLVTLILEYTVLSKRFSPAAINFLHGVLYMGVPKTCARLVSVVYPVHITGRARNLLVLSEPSTVSDNAAQLMNIDDLRKTVPTDDRFKLRALHTAVKLLIEFCCHLENMAASYEILKPLLSTLKQLDMGKYPLYLQKDMKSAMSKIEEMRQKKLQFLVMEKKKPKALRLYEPRIEQVFDGRKRQPMGKVRQEREKLLHKYKREMKGAIREIRRDRSFLAKLKLKHTLQK</sequence>
<evidence type="ECO:0000256" key="5">
    <source>
        <dbReference type="ARBA" id="ARBA00023242"/>
    </source>
</evidence>
<dbReference type="EMBL" id="NEVH01004410">
    <property type="protein sequence ID" value="PNF39615.1"/>
    <property type="molecule type" value="Genomic_DNA"/>
</dbReference>
<feature type="region of interest" description="Disordered" evidence="7">
    <location>
        <begin position="1"/>
        <end position="21"/>
    </location>
</feature>
<evidence type="ECO:0000256" key="2">
    <source>
        <dbReference type="ARBA" id="ARBA00007466"/>
    </source>
</evidence>
<comment type="similarity">
    <text evidence="2">Belongs to the NOP14 family.</text>
</comment>
<dbReference type="OrthoDB" id="441771at2759"/>
<name>A0A2J7RFK4_9NEOP</name>
<evidence type="ECO:0000313" key="9">
    <source>
        <dbReference type="Proteomes" id="UP000235965"/>
    </source>
</evidence>
<feature type="compositionally biased region" description="Acidic residues" evidence="7">
    <location>
        <begin position="308"/>
        <end position="321"/>
    </location>
</feature>
<comment type="caution">
    <text evidence="8">The sequence shown here is derived from an EMBL/GenBank/DDBJ whole genome shotgun (WGS) entry which is preliminary data.</text>
</comment>
<dbReference type="PANTHER" id="PTHR23183">
    <property type="entry name" value="NOP14"/>
    <property type="match status" value="1"/>
</dbReference>
<protein>
    <submittedName>
        <fullName evidence="8">Nucleolar protein 14</fullName>
    </submittedName>
</protein>
<dbReference type="InterPro" id="IPR007276">
    <property type="entry name" value="Nop14"/>
</dbReference>
<feature type="region of interest" description="Disordered" evidence="7">
    <location>
        <begin position="298"/>
        <end position="332"/>
    </location>
</feature>
<dbReference type="AlphaFoldDB" id="A0A2J7RFK4"/>
<comment type="function">
    <text evidence="6">Involved in nucleolar processing of pre-18S ribosomal RNA. Has a role in the nuclear export of 40S pre-ribosomal subunit to the cytoplasm.</text>
</comment>
<feature type="compositionally biased region" description="Basic and acidic residues" evidence="7">
    <location>
        <begin position="407"/>
        <end position="417"/>
    </location>
</feature>
<comment type="subcellular location">
    <subcellularLocation>
        <location evidence="1">Nucleus</location>
        <location evidence="1">Nucleolus</location>
    </subcellularLocation>
</comment>
<accession>A0A2J7RFK4</accession>
<dbReference type="PANTHER" id="PTHR23183:SF0">
    <property type="entry name" value="NUCLEOLAR PROTEIN 14"/>
    <property type="match status" value="1"/>
</dbReference>
<dbReference type="InParanoid" id="A0A2J7RFK4"/>
<feature type="compositionally biased region" description="Acidic residues" evidence="7">
    <location>
        <begin position="143"/>
        <end position="152"/>
    </location>
</feature>
<dbReference type="Pfam" id="PF04147">
    <property type="entry name" value="Nop14"/>
    <property type="match status" value="1"/>
</dbReference>
<evidence type="ECO:0000256" key="7">
    <source>
        <dbReference type="SAM" id="MobiDB-lite"/>
    </source>
</evidence>
<dbReference type="GO" id="GO:0030490">
    <property type="term" value="P:maturation of SSU-rRNA"/>
    <property type="evidence" value="ECO:0007669"/>
    <property type="project" value="TreeGrafter"/>
</dbReference>
<evidence type="ECO:0000256" key="4">
    <source>
        <dbReference type="ARBA" id="ARBA00022552"/>
    </source>
</evidence>
<proteinExistence type="inferred from homology"/>
<feature type="region of interest" description="Disordered" evidence="7">
    <location>
        <begin position="132"/>
        <end position="158"/>
    </location>
</feature>
<evidence type="ECO:0000313" key="8">
    <source>
        <dbReference type="EMBL" id="PNF39615.1"/>
    </source>
</evidence>
<evidence type="ECO:0000256" key="3">
    <source>
        <dbReference type="ARBA" id="ARBA00022517"/>
    </source>
</evidence>
<reference evidence="8 9" key="1">
    <citation type="submission" date="2017-12" db="EMBL/GenBank/DDBJ databases">
        <title>Hemimetabolous genomes reveal molecular basis of termite eusociality.</title>
        <authorList>
            <person name="Harrison M.C."/>
            <person name="Jongepier E."/>
            <person name="Robertson H.M."/>
            <person name="Arning N."/>
            <person name="Bitard-Feildel T."/>
            <person name="Chao H."/>
            <person name="Childers C.P."/>
            <person name="Dinh H."/>
            <person name="Doddapaneni H."/>
            <person name="Dugan S."/>
            <person name="Gowin J."/>
            <person name="Greiner C."/>
            <person name="Han Y."/>
            <person name="Hu H."/>
            <person name="Hughes D.S.T."/>
            <person name="Huylmans A.-K."/>
            <person name="Kemena C."/>
            <person name="Kremer L.P.M."/>
            <person name="Lee S.L."/>
            <person name="Lopez-Ezquerra A."/>
            <person name="Mallet L."/>
            <person name="Monroy-Kuhn J.M."/>
            <person name="Moser A."/>
            <person name="Murali S.C."/>
            <person name="Muzny D.M."/>
            <person name="Otani S."/>
            <person name="Piulachs M.-D."/>
            <person name="Poelchau M."/>
            <person name="Qu J."/>
            <person name="Schaub F."/>
            <person name="Wada-Katsumata A."/>
            <person name="Worley K.C."/>
            <person name="Xie Q."/>
            <person name="Ylla G."/>
            <person name="Poulsen M."/>
            <person name="Gibbs R.A."/>
            <person name="Schal C."/>
            <person name="Richards S."/>
            <person name="Belles X."/>
            <person name="Korb J."/>
            <person name="Bornberg-Bauer E."/>
        </authorList>
    </citation>
    <scope>NUCLEOTIDE SEQUENCE [LARGE SCALE GENOMIC DNA]</scope>
    <source>
        <tissue evidence="8">Whole body</tissue>
    </source>
</reference>
<dbReference type="GO" id="GO:0030692">
    <property type="term" value="C:Noc4p-Nop14p complex"/>
    <property type="evidence" value="ECO:0007669"/>
    <property type="project" value="TreeGrafter"/>
</dbReference>
<feature type="compositionally biased region" description="Basic and acidic residues" evidence="7">
    <location>
        <begin position="357"/>
        <end position="383"/>
    </location>
</feature>
<dbReference type="FunCoup" id="A0A2J7RFK4">
    <property type="interactions" value="1727"/>
</dbReference>
<gene>
    <name evidence="8" type="primary">NOP14</name>
    <name evidence="8" type="ORF">B7P43_G05683</name>
</gene>
<evidence type="ECO:0000256" key="6">
    <source>
        <dbReference type="ARBA" id="ARBA00024695"/>
    </source>
</evidence>
<feature type="region of interest" description="Disordered" evidence="7">
    <location>
        <begin position="344"/>
        <end position="418"/>
    </location>
</feature>
<evidence type="ECO:0000256" key="1">
    <source>
        <dbReference type="ARBA" id="ARBA00004604"/>
    </source>
</evidence>
<dbReference type="STRING" id="105785.A0A2J7RFK4"/>
<keyword evidence="5" id="KW-0539">Nucleus</keyword>
<organism evidence="8 9">
    <name type="scientific">Cryptotermes secundus</name>
    <dbReference type="NCBI Taxonomy" id="105785"/>
    <lineage>
        <taxon>Eukaryota</taxon>
        <taxon>Metazoa</taxon>
        <taxon>Ecdysozoa</taxon>
        <taxon>Arthropoda</taxon>
        <taxon>Hexapoda</taxon>
        <taxon>Insecta</taxon>
        <taxon>Pterygota</taxon>
        <taxon>Neoptera</taxon>
        <taxon>Polyneoptera</taxon>
        <taxon>Dictyoptera</taxon>
        <taxon>Blattodea</taxon>
        <taxon>Blattoidea</taxon>
        <taxon>Termitoidae</taxon>
        <taxon>Kalotermitidae</taxon>
        <taxon>Cryptotermitinae</taxon>
        <taxon>Cryptotermes</taxon>
    </lineage>
</organism>
<keyword evidence="4" id="KW-0698">rRNA processing</keyword>